<protein>
    <submittedName>
        <fullName evidence="1">Uncharacterized protein</fullName>
    </submittedName>
</protein>
<evidence type="ECO:0000313" key="2">
    <source>
        <dbReference type="Proteomes" id="UP000075886"/>
    </source>
</evidence>
<name>A0A182QFY7_9DIPT</name>
<organism evidence="1 2">
    <name type="scientific">Anopheles farauti</name>
    <dbReference type="NCBI Taxonomy" id="69004"/>
    <lineage>
        <taxon>Eukaryota</taxon>
        <taxon>Metazoa</taxon>
        <taxon>Ecdysozoa</taxon>
        <taxon>Arthropoda</taxon>
        <taxon>Hexapoda</taxon>
        <taxon>Insecta</taxon>
        <taxon>Pterygota</taxon>
        <taxon>Neoptera</taxon>
        <taxon>Endopterygota</taxon>
        <taxon>Diptera</taxon>
        <taxon>Nematocera</taxon>
        <taxon>Culicoidea</taxon>
        <taxon>Culicidae</taxon>
        <taxon>Anophelinae</taxon>
        <taxon>Anopheles</taxon>
    </lineage>
</organism>
<keyword evidence="2" id="KW-1185">Reference proteome</keyword>
<accession>A0A182QFY7</accession>
<evidence type="ECO:0000313" key="1">
    <source>
        <dbReference type="EnsemblMetazoa" id="AFAF009397-PA"/>
    </source>
</evidence>
<dbReference type="VEuPathDB" id="VectorBase:AFAF009397"/>
<dbReference type="EMBL" id="AXCN02000059">
    <property type="status" value="NOT_ANNOTATED_CDS"/>
    <property type="molecule type" value="Genomic_DNA"/>
</dbReference>
<reference evidence="1" key="2">
    <citation type="submission" date="2020-05" db="UniProtKB">
        <authorList>
            <consortium name="EnsemblMetazoa"/>
        </authorList>
    </citation>
    <scope>IDENTIFICATION</scope>
    <source>
        <strain evidence="1">FAR1</strain>
    </source>
</reference>
<proteinExistence type="predicted"/>
<reference evidence="2" key="1">
    <citation type="submission" date="2014-01" db="EMBL/GenBank/DDBJ databases">
        <title>The Genome Sequence of Anopheles farauti FAR1 (V2).</title>
        <authorList>
            <consortium name="The Broad Institute Genomics Platform"/>
            <person name="Neafsey D.E."/>
            <person name="Besansky N."/>
            <person name="Howell P."/>
            <person name="Walton C."/>
            <person name="Young S.K."/>
            <person name="Zeng Q."/>
            <person name="Gargeya S."/>
            <person name="Fitzgerald M."/>
            <person name="Haas B."/>
            <person name="Abouelleil A."/>
            <person name="Allen A.W."/>
            <person name="Alvarado L."/>
            <person name="Arachchi H.M."/>
            <person name="Berlin A.M."/>
            <person name="Chapman S.B."/>
            <person name="Gainer-Dewar J."/>
            <person name="Goldberg J."/>
            <person name="Griggs A."/>
            <person name="Gujja S."/>
            <person name="Hansen M."/>
            <person name="Howarth C."/>
            <person name="Imamovic A."/>
            <person name="Ireland A."/>
            <person name="Larimer J."/>
            <person name="McCowan C."/>
            <person name="Murphy C."/>
            <person name="Pearson M."/>
            <person name="Poon T.W."/>
            <person name="Priest M."/>
            <person name="Roberts A."/>
            <person name="Saif S."/>
            <person name="Shea T."/>
            <person name="Sisk P."/>
            <person name="Sykes S."/>
            <person name="Wortman J."/>
            <person name="Nusbaum C."/>
            <person name="Birren B."/>
        </authorList>
    </citation>
    <scope>NUCLEOTIDE SEQUENCE [LARGE SCALE GENOMIC DNA]</scope>
    <source>
        <strain evidence="2">FAR1</strain>
    </source>
</reference>
<dbReference type="EnsemblMetazoa" id="AFAF009397-RA">
    <property type="protein sequence ID" value="AFAF009397-PA"/>
    <property type="gene ID" value="AFAF009397"/>
</dbReference>
<dbReference type="AlphaFoldDB" id="A0A182QFY7"/>
<dbReference type="Proteomes" id="UP000075886">
    <property type="component" value="Unassembled WGS sequence"/>
</dbReference>
<dbReference type="EMBL" id="AXCN02000058">
    <property type="status" value="NOT_ANNOTATED_CDS"/>
    <property type="molecule type" value="Genomic_DNA"/>
</dbReference>
<sequence>MSDGPTGAKVKESELCQYPQTNMLQILCALVNRWASRGRSVKPNAAAAGGCVSKGRMGLSGSGTGDDAALRRDTATSARGLLHLSLRFGHRQIVVRLEGRIYSSVPFVLADHRRRSDTPISVIKLMIMAIVRKGNICVLVSSL</sequence>